<dbReference type="InterPro" id="IPR029058">
    <property type="entry name" value="AB_hydrolase_fold"/>
</dbReference>
<dbReference type="Gene3D" id="3.40.50.1820">
    <property type="entry name" value="alpha/beta hydrolase"/>
    <property type="match status" value="1"/>
</dbReference>
<dbReference type="EMBL" id="BAAAZP010000112">
    <property type="protein sequence ID" value="GAA3689428.1"/>
    <property type="molecule type" value="Genomic_DNA"/>
</dbReference>
<evidence type="ECO:0000256" key="3">
    <source>
        <dbReference type="ARBA" id="ARBA00022801"/>
    </source>
</evidence>
<dbReference type="InterPro" id="IPR000639">
    <property type="entry name" value="Epox_hydrolase-like"/>
</dbReference>
<accession>A0ABP7CJJ7</accession>
<dbReference type="PANTHER" id="PTHR21661">
    <property type="entry name" value="EPOXIDE HYDROLASE 1-RELATED"/>
    <property type="match status" value="1"/>
</dbReference>
<evidence type="ECO:0000313" key="7">
    <source>
        <dbReference type="Proteomes" id="UP001500902"/>
    </source>
</evidence>
<feature type="region of interest" description="Disordered" evidence="4">
    <location>
        <begin position="309"/>
        <end position="350"/>
    </location>
</feature>
<evidence type="ECO:0000259" key="5">
    <source>
        <dbReference type="Pfam" id="PF06441"/>
    </source>
</evidence>
<sequence>MTIRPFRIEIPQQDLDDLRDRLARTRWQDQLPGTSWERGVPLDYLRELADHWRTGYNWRTHEARLNQLPQYTTTIDGQNIHFIHIPSDNPTALPLLLLHGWPGSIVEFLDVIEPLSRDFHLVIPSLPGFGFSIPLSGTGWDAARAGRAFTELMALLGYERYGVQGGDAGAFIAPEMGKHAPDHVVGIHLNAALTFPIGQEGEMDALSEEERRRWDAMENSNDGYLQTQSKRPQTVSYGLHDSPVGQLAWIMEKFKELTEPVDGLPEDTLDRDLMLTNVTIYWLTGTAGTSAQFYYENMSAADWTADDDAGAWGQDGGAWATGDGGDGDADGTDGNAWSSSDADAGSGAGDWAAAARGTVPTGVLVSTACDVTIRTWAERDHNIVHWAEYDQGGHFFAAEQPALFAEDVTTFFAKLR</sequence>
<gene>
    <name evidence="6" type="ORF">GCM10022224_063600</name>
</gene>
<dbReference type="InterPro" id="IPR016292">
    <property type="entry name" value="Epoxide_hydrolase"/>
</dbReference>
<dbReference type="GO" id="GO:0016787">
    <property type="term" value="F:hydrolase activity"/>
    <property type="evidence" value="ECO:0007669"/>
    <property type="project" value="UniProtKB-KW"/>
</dbReference>
<protein>
    <submittedName>
        <fullName evidence="6">Epoxide hydrolase</fullName>
    </submittedName>
</protein>
<name>A0ABP7CJJ7_9ACTN</name>
<keyword evidence="2" id="KW-0058">Aromatic hydrocarbons catabolism</keyword>
<dbReference type="Proteomes" id="UP001500902">
    <property type="component" value="Unassembled WGS sequence"/>
</dbReference>
<comment type="caution">
    <text evidence="6">The sequence shown here is derived from an EMBL/GenBank/DDBJ whole genome shotgun (WGS) entry which is preliminary data.</text>
</comment>
<dbReference type="PIRSF" id="PIRSF001112">
    <property type="entry name" value="Epoxide_hydrolase"/>
    <property type="match status" value="1"/>
</dbReference>
<evidence type="ECO:0000256" key="4">
    <source>
        <dbReference type="SAM" id="MobiDB-lite"/>
    </source>
</evidence>
<dbReference type="InterPro" id="IPR010497">
    <property type="entry name" value="Epoxide_hydro_N"/>
</dbReference>
<keyword evidence="7" id="KW-1185">Reference proteome</keyword>
<keyword evidence="3 6" id="KW-0378">Hydrolase</keyword>
<dbReference type="PRINTS" id="PR00412">
    <property type="entry name" value="EPOXHYDRLASE"/>
</dbReference>
<dbReference type="RefSeq" id="WP_344886447.1">
    <property type="nucleotide sequence ID" value="NZ_BAAAZP010000112.1"/>
</dbReference>
<reference evidence="7" key="1">
    <citation type="journal article" date="2019" name="Int. J. Syst. Evol. Microbiol.">
        <title>The Global Catalogue of Microorganisms (GCM) 10K type strain sequencing project: providing services to taxonomists for standard genome sequencing and annotation.</title>
        <authorList>
            <consortium name="The Broad Institute Genomics Platform"/>
            <consortium name="The Broad Institute Genome Sequencing Center for Infectious Disease"/>
            <person name="Wu L."/>
            <person name="Ma J."/>
        </authorList>
    </citation>
    <scope>NUCLEOTIDE SEQUENCE [LARGE SCALE GENOMIC DNA]</scope>
    <source>
        <strain evidence="7">JCM 16904</strain>
    </source>
</reference>
<organism evidence="6 7">
    <name type="scientific">Nonomuraea antimicrobica</name>
    <dbReference type="NCBI Taxonomy" id="561173"/>
    <lineage>
        <taxon>Bacteria</taxon>
        <taxon>Bacillati</taxon>
        <taxon>Actinomycetota</taxon>
        <taxon>Actinomycetes</taxon>
        <taxon>Streptosporangiales</taxon>
        <taxon>Streptosporangiaceae</taxon>
        <taxon>Nonomuraea</taxon>
    </lineage>
</organism>
<evidence type="ECO:0000313" key="6">
    <source>
        <dbReference type="EMBL" id="GAA3689428.1"/>
    </source>
</evidence>
<feature type="domain" description="Epoxide hydrolase N-terminal" evidence="5">
    <location>
        <begin position="3"/>
        <end position="108"/>
    </location>
</feature>
<feature type="compositionally biased region" description="Low complexity" evidence="4">
    <location>
        <begin position="332"/>
        <end position="350"/>
    </location>
</feature>
<proteinExistence type="inferred from homology"/>
<dbReference type="Pfam" id="PF06441">
    <property type="entry name" value="EHN"/>
    <property type="match status" value="1"/>
</dbReference>
<dbReference type="SUPFAM" id="SSF53474">
    <property type="entry name" value="alpha/beta-Hydrolases"/>
    <property type="match status" value="2"/>
</dbReference>
<dbReference type="PANTHER" id="PTHR21661:SF35">
    <property type="entry name" value="EPOXIDE HYDROLASE"/>
    <property type="match status" value="1"/>
</dbReference>
<evidence type="ECO:0000256" key="1">
    <source>
        <dbReference type="ARBA" id="ARBA00010088"/>
    </source>
</evidence>
<comment type="similarity">
    <text evidence="1">Belongs to the peptidase S33 family.</text>
</comment>
<evidence type="ECO:0000256" key="2">
    <source>
        <dbReference type="ARBA" id="ARBA00022797"/>
    </source>
</evidence>